<evidence type="ECO:0000259" key="2">
    <source>
        <dbReference type="Pfam" id="PF13472"/>
    </source>
</evidence>
<keyword evidence="4" id="KW-1185">Reference proteome</keyword>
<organism evidence="3 4">
    <name type="scientific">Saccharothrix xinjiangensis</name>
    <dbReference type="NCBI Taxonomy" id="204798"/>
    <lineage>
        <taxon>Bacteria</taxon>
        <taxon>Bacillati</taxon>
        <taxon>Actinomycetota</taxon>
        <taxon>Actinomycetes</taxon>
        <taxon>Pseudonocardiales</taxon>
        <taxon>Pseudonocardiaceae</taxon>
        <taxon>Saccharothrix</taxon>
    </lineage>
</organism>
<dbReference type="PANTHER" id="PTHR43784">
    <property type="entry name" value="GDSL-LIKE LIPASE/ACYLHYDROLASE, PUTATIVE (AFU_ORTHOLOGUE AFUA_2G00820)-RELATED"/>
    <property type="match status" value="1"/>
</dbReference>
<accession>A0ABV9Y1R3</accession>
<comment type="caution">
    <text evidence="3">The sequence shown here is derived from an EMBL/GenBank/DDBJ whole genome shotgun (WGS) entry which is preliminary data.</text>
</comment>
<feature type="domain" description="SGNH hydrolase-type esterase" evidence="2">
    <location>
        <begin position="206"/>
        <end position="392"/>
    </location>
</feature>
<keyword evidence="1" id="KW-0732">Signal</keyword>
<feature type="chain" id="PRO_5046910662" evidence="1">
    <location>
        <begin position="19"/>
        <end position="407"/>
    </location>
</feature>
<dbReference type="GO" id="GO:0016787">
    <property type="term" value="F:hydrolase activity"/>
    <property type="evidence" value="ECO:0007669"/>
    <property type="project" value="UniProtKB-KW"/>
</dbReference>
<evidence type="ECO:0000313" key="3">
    <source>
        <dbReference type="EMBL" id="MFC5055289.1"/>
    </source>
</evidence>
<dbReference type="Pfam" id="PF13472">
    <property type="entry name" value="Lipase_GDSL_2"/>
    <property type="match status" value="1"/>
</dbReference>
<dbReference type="InterPro" id="IPR036514">
    <property type="entry name" value="SGNH_hydro_sf"/>
</dbReference>
<dbReference type="SUPFAM" id="SSF52266">
    <property type="entry name" value="SGNH hydrolase"/>
    <property type="match status" value="1"/>
</dbReference>
<sequence length="407" mass="42111">MPGHVGKLAVIAALVATAAVQPAATAHGRGWVAAWAASPVVGSEIPWSSCPAGGGLADQTVRNVVFTSAGGRSVRVRLTNAFGTRPLEVGRTSVAVRAAGDAAVPGTLRAVTFQGRRAVVVPPGREVFSDPVRLDVKALSTLLVSAYLPEATGPLTNHPFTAQGNYLAEGDRTGAVSGGFADTPCWMVVNGVDVAPSGRVAGTVVAFGDSITDTASTTGNANRRWPDFLARRLDAVKGRTLSVVNAGLGGNRLLADREGEPFYGVAGVTRVERDVLSQTGVKAVIMLLAVNDIGYGASAADLIAGHREVIGQARAAGVEVYGGTVLPFKGSFIWTEEREATWRTLNDWIRTSGEFDGVVDFAAATATPGDPATLDPAYDSGDHLHPNDAGTEAMANAVDLHALLGRR</sequence>
<dbReference type="InterPro" id="IPR013830">
    <property type="entry name" value="SGNH_hydro"/>
</dbReference>
<evidence type="ECO:0000256" key="1">
    <source>
        <dbReference type="SAM" id="SignalP"/>
    </source>
</evidence>
<dbReference type="RefSeq" id="WP_344040341.1">
    <property type="nucleotide sequence ID" value="NZ_BAAAKE010000022.1"/>
</dbReference>
<keyword evidence="3" id="KW-0378">Hydrolase</keyword>
<dbReference type="InterPro" id="IPR053140">
    <property type="entry name" value="GDSL_Rv0518-like"/>
</dbReference>
<gene>
    <name evidence="3" type="ORF">ACFPFM_16145</name>
</gene>
<proteinExistence type="predicted"/>
<dbReference type="Proteomes" id="UP001595833">
    <property type="component" value="Unassembled WGS sequence"/>
</dbReference>
<protein>
    <submittedName>
        <fullName evidence="3">SGNH/GDSL hydrolase family protein</fullName>
    </submittedName>
</protein>
<dbReference type="Gene3D" id="3.40.50.1110">
    <property type="entry name" value="SGNH hydrolase"/>
    <property type="match status" value="1"/>
</dbReference>
<feature type="signal peptide" evidence="1">
    <location>
        <begin position="1"/>
        <end position="18"/>
    </location>
</feature>
<name>A0ABV9Y1R3_9PSEU</name>
<dbReference type="PANTHER" id="PTHR43784:SF2">
    <property type="entry name" value="GDSL-LIKE LIPASE_ACYLHYDROLASE, PUTATIVE (AFU_ORTHOLOGUE AFUA_2G00820)-RELATED"/>
    <property type="match status" value="1"/>
</dbReference>
<dbReference type="EMBL" id="JBHSJB010000012">
    <property type="protein sequence ID" value="MFC5055289.1"/>
    <property type="molecule type" value="Genomic_DNA"/>
</dbReference>
<reference evidence="4" key="1">
    <citation type="journal article" date="2019" name="Int. J. Syst. Evol. Microbiol.">
        <title>The Global Catalogue of Microorganisms (GCM) 10K type strain sequencing project: providing services to taxonomists for standard genome sequencing and annotation.</title>
        <authorList>
            <consortium name="The Broad Institute Genomics Platform"/>
            <consortium name="The Broad Institute Genome Sequencing Center for Infectious Disease"/>
            <person name="Wu L."/>
            <person name="Ma J."/>
        </authorList>
    </citation>
    <scope>NUCLEOTIDE SEQUENCE [LARGE SCALE GENOMIC DNA]</scope>
    <source>
        <strain evidence="4">KCTC 12848</strain>
    </source>
</reference>
<dbReference type="CDD" id="cd01830">
    <property type="entry name" value="XynE_like"/>
    <property type="match status" value="1"/>
</dbReference>
<evidence type="ECO:0000313" key="4">
    <source>
        <dbReference type="Proteomes" id="UP001595833"/>
    </source>
</evidence>